<evidence type="ECO:0000313" key="3">
    <source>
        <dbReference type="Proteomes" id="UP000574067"/>
    </source>
</evidence>
<dbReference type="PANTHER" id="PTHR30543:SF21">
    <property type="entry name" value="NAD(P)H-DEPENDENT FMN REDUCTASE LOT6"/>
    <property type="match status" value="1"/>
</dbReference>
<keyword evidence="3" id="KW-1185">Reference proteome</keyword>
<accession>A0A848F827</accession>
<dbReference type="PANTHER" id="PTHR30543">
    <property type="entry name" value="CHROMATE REDUCTASE"/>
    <property type="match status" value="1"/>
</dbReference>
<dbReference type="GO" id="GO:0016491">
    <property type="term" value="F:oxidoreductase activity"/>
    <property type="evidence" value="ECO:0007669"/>
    <property type="project" value="InterPro"/>
</dbReference>
<evidence type="ECO:0000313" key="2">
    <source>
        <dbReference type="EMBL" id="NML14916.1"/>
    </source>
</evidence>
<dbReference type="Gene3D" id="3.40.50.360">
    <property type="match status" value="1"/>
</dbReference>
<reference evidence="2 3" key="1">
    <citation type="submission" date="2020-04" db="EMBL/GenBank/DDBJ databases">
        <title>Azohydromonas sp. isolated from soil.</title>
        <authorList>
            <person name="Dahal R.H."/>
        </authorList>
    </citation>
    <scope>NUCLEOTIDE SEQUENCE [LARGE SCALE GENOMIC DNA]</scope>
    <source>
        <strain evidence="2 3">G-1-1-14</strain>
    </source>
</reference>
<evidence type="ECO:0000259" key="1">
    <source>
        <dbReference type="Pfam" id="PF03358"/>
    </source>
</evidence>
<comment type="caution">
    <text evidence="2">The sequence shown here is derived from an EMBL/GenBank/DDBJ whole genome shotgun (WGS) entry which is preliminary data.</text>
</comment>
<dbReference type="GO" id="GO:0010181">
    <property type="term" value="F:FMN binding"/>
    <property type="evidence" value="ECO:0007669"/>
    <property type="project" value="TreeGrafter"/>
</dbReference>
<dbReference type="GO" id="GO:0005829">
    <property type="term" value="C:cytosol"/>
    <property type="evidence" value="ECO:0007669"/>
    <property type="project" value="TreeGrafter"/>
</dbReference>
<dbReference type="EMBL" id="JABBFW010000004">
    <property type="protein sequence ID" value="NML14916.1"/>
    <property type="molecule type" value="Genomic_DNA"/>
</dbReference>
<dbReference type="SUPFAM" id="SSF52218">
    <property type="entry name" value="Flavoproteins"/>
    <property type="match status" value="1"/>
</dbReference>
<dbReference type="Pfam" id="PF03358">
    <property type="entry name" value="FMN_red"/>
    <property type="match status" value="1"/>
</dbReference>
<dbReference type="InterPro" id="IPR029039">
    <property type="entry name" value="Flavoprotein-like_sf"/>
</dbReference>
<dbReference type="Proteomes" id="UP000574067">
    <property type="component" value="Unassembled WGS sequence"/>
</dbReference>
<feature type="domain" description="NADPH-dependent FMN reductase-like" evidence="1">
    <location>
        <begin position="5"/>
        <end position="158"/>
    </location>
</feature>
<dbReference type="AlphaFoldDB" id="A0A848F827"/>
<dbReference type="InterPro" id="IPR005025">
    <property type="entry name" value="FMN_Rdtase-like_dom"/>
</dbReference>
<sequence length="210" mass="22538">MDQRPKILAFAGSARQQSLNRKLVQVAAQGARQAGAEVTLIDLKDYPLPIYDGDIEAAGFPDNVRRLRELLLGHQGFLIASPEYNGSVSPLLKNVIDWCSRPVDGQDGLAPYRNKVVVLMSASPGGFGGLRALPHLRTVLSGIGAIVLPDQVAVPKAHEAFAPEGGMVNDKQRATIEALGVTLASTLSKLHGQPLLDQTPERRHDLSRIG</sequence>
<protein>
    <submittedName>
        <fullName evidence="2">NAD(P)H-dependent oxidoreductase</fullName>
    </submittedName>
</protein>
<dbReference type="InterPro" id="IPR050712">
    <property type="entry name" value="NAD(P)H-dep_reductase"/>
</dbReference>
<name>A0A848F827_9BURK</name>
<proteinExistence type="predicted"/>
<organism evidence="2 3">
    <name type="scientific">Azohydromonas caseinilytica</name>
    <dbReference type="NCBI Taxonomy" id="2728836"/>
    <lineage>
        <taxon>Bacteria</taxon>
        <taxon>Pseudomonadati</taxon>
        <taxon>Pseudomonadota</taxon>
        <taxon>Betaproteobacteria</taxon>
        <taxon>Burkholderiales</taxon>
        <taxon>Sphaerotilaceae</taxon>
        <taxon>Azohydromonas</taxon>
    </lineage>
</organism>
<gene>
    <name evidence="2" type="ORF">HHL10_07995</name>
</gene>
<dbReference type="RefSeq" id="WP_169159824.1">
    <property type="nucleotide sequence ID" value="NZ_JABBFW010000004.1"/>
</dbReference>